<dbReference type="InterPro" id="IPR038418">
    <property type="entry name" value="6-PTP_synth/QueD_sf"/>
</dbReference>
<comment type="pathway">
    <text evidence="1">Purine metabolism; 7-cyano-7-deazaguanine biosynthesis.</text>
</comment>
<evidence type="ECO:0000256" key="3">
    <source>
        <dbReference type="ARBA" id="ARBA00012982"/>
    </source>
</evidence>
<evidence type="ECO:0000313" key="7">
    <source>
        <dbReference type="EMBL" id="ALB21794.1"/>
    </source>
</evidence>
<name>A0A1L6T9Q6_PISSA</name>
<dbReference type="SUPFAM" id="SSF55620">
    <property type="entry name" value="Tetrahydrobiopterin biosynthesis enzymes-like"/>
    <property type="match status" value="2"/>
</dbReference>
<dbReference type="GO" id="GO:0070497">
    <property type="term" value="F:6-carboxytetrahydropterin synthase activity"/>
    <property type="evidence" value="ECO:0007669"/>
    <property type="project" value="UniProtKB-EC"/>
</dbReference>
<evidence type="ECO:0000256" key="2">
    <source>
        <dbReference type="ARBA" id="ARBA00008900"/>
    </source>
</evidence>
<evidence type="ECO:0000313" key="8">
    <source>
        <dbReference type="Proteomes" id="UP000029558"/>
    </source>
</evidence>
<comment type="catalytic activity">
    <reaction evidence="6">
        <text>7,8-dihydroneopterin 3'-triphosphate + H2O = 6-carboxy-5,6,7,8-tetrahydropterin + triphosphate + acetaldehyde + 2 H(+)</text>
        <dbReference type="Rhea" id="RHEA:27966"/>
        <dbReference type="ChEBI" id="CHEBI:15343"/>
        <dbReference type="ChEBI" id="CHEBI:15377"/>
        <dbReference type="ChEBI" id="CHEBI:15378"/>
        <dbReference type="ChEBI" id="CHEBI:18036"/>
        <dbReference type="ChEBI" id="CHEBI:58462"/>
        <dbReference type="ChEBI" id="CHEBI:61032"/>
        <dbReference type="EC" id="4.1.2.50"/>
    </reaction>
</comment>
<evidence type="ECO:0000256" key="5">
    <source>
        <dbReference type="ARBA" id="ARBA00031449"/>
    </source>
</evidence>
<comment type="similarity">
    <text evidence="2">Belongs to the PTPS family. QueD subfamily.</text>
</comment>
<dbReference type="Proteomes" id="UP000029558">
    <property type="component" value="Chromosome"/>
</dbReference>
<protein>
    <recommendedName>
        <fullName evidence="4">6-carboxy-5,6,7,8-tetrahydropterin synthase</fullName>
        <ecNumber evidence="3">4.1.2.50</ecNumber>
    </recommendedName>
    <alternativeName>
        <fullName evidence="5">Queuosine biosynthesis protein QueD</fullName>
    </alternativeName>
</protein>
<dbReference type="OrthoDB" id="5820615at2"/>
<evidence type="ECO:0000256" key="4">
    <source>
        <dbReference type="ARBA" id="ARBA00018141"/>
    </source>
</evidence>
<gene>
    <name evidence="7" type="primary">queD</name>
    <name evidence="7" type="ORF">KU39_610</name>
</gene>
<accession>A0A1L6T9Q6</accession>
<reference evidence="7 8" key="1">
    <citation type="journal article" date="2014" name="Genome Announc.">
        <title>Comparative Genome Analysis of Two Isolates of the Fish Pathogen Piscirickettsia salmonis from Different Hosts Reveals Major Differences in Virulence-Associated Secretion Systems.</title>
        <authorList>
            <person name="Bohle H."/>
            <person name="Henriquez P."/>
            <person name="Grothusen H."/>
            <person name="Navas E."/>
            <person name="Sandoval A."/>
            <person name="Bustamante F."/>
            <person name="Bustos P."/>
            <person name="Mancilla M."/>
        </authorList>
    </citation>
    <scope>NUCLEOTIDE SEQUENCE [LARGE SCALE GENOMIC DNA]</scope>
    <source>
        <strain evidence="8">B1-32597</strain>
    </source>
</reference>
<proteinExistence type="inferred from homology"/>
<organism evidence="7 8">
    <name type="scientific">Piscirickettsia salmonis</name>
    <dbReference type="NCBI Taxonomy" id="1238"/>
    <lineage>
        <taxon>Bacteria</taxon>
        <taxon>Pseudomonadati</taxon>
        <taxon>Pseudomonadota</taxon>
        <taxon>Gammaproteobacteria</taxon>
        <taxon>Thiotrichales</taxon>
        <taxon>Piscirickettsiaceae</taxon>
        <taxon>Piscirickettsia</taxon>
    </lineage>
</organism>
<dbReference type="RefSeq" id="WP_017376597.1">
    <property type="nucleotide sequence ID" value="NZ_CP012508.1"/>
</dbReference>
<dbReference type="Pfam" id="PF01242">
    <property type="entry name" value="PTPS"/>
    <property type="match status" value="1"/>
</dbReference>
<evidence type="ECO:0000256" key="1">
    <source>
        <dbReference type="ARBA" id="ARBA00005061"/>
    </source>
</evidence>
<dbReference type="AlphaFoldDB" id="A0A1L6T9Q6"/>
<evidence type="ECO:0000256" key="6">
    <source>
        <dbReference type="ARBA" id="ARBA00048807"/>
    </source>
</evidence>
<dbReference type="EMBL" id="CP012508">
    <property type="protein sequence ID" value="ALB21794.1"/>
    <property type="molecule type" value="Genomic_DNA"/>
</dbReference>
<dbReference type="Gene3D" id="3.30.479.10">
    <property type="entry name" value="6-pyruvoyl tetrahydropterin synthase/QueD"/>
    <property type="match status" value="2"/>
</dbReference>
<sequence>MAGLFVDDLTVIDFSYLHDERGILGESWIVDIELYGDLNPENMVFDFSHVKKQLKQVIDSTVDHKFVLARYQPGLVIDSVNHQCQVRYQGAQTFEYNAPEQAVTILESEGVTFASVKAYLLPILEAAVPENVYKVKVNLRAEVIKGELYHYTHGLKHHFGDCQRMVHGHRSTIEIYENGQRNLLEEKKWAARWCDIYLGSQEDLCEKISIENSAMLSLSGENDDFYRFAYRSEQGLFELKILKTNCEILNSDTTVECIAEFIAQELKAQYPLSEFKVKAFEGVAKGAIAFA</sequence>
<dbReference type="EC" id="4.1.2.50" evidence="3"/>
<dbReference type="InterPro" id="IPR007115">
    <property type="entry name" value="6-PTP_synth/QueD"/>
</dbReference>